<dbReference type="Gene3D" id="3.60.110.10">
    <property type="entry name" value="Carbon-nitrogen hydrolase"/>
    <property type="match status" value="1"/>
</dbReference>
<organism evidence="3 4">
    <name type="scientific">Candidatus Merdimorpha stercoravium</name>
    <dbReference type="NCBI Taxonomy" id="2840863"/>
    <lineage>
        <taxon>Bacteria</taxon>
        <taxon>Pseudomonadati</taxon>
        <taxon>Bacteroidota</taxon>
        <taxon>Flavobacteriia</taxon>
        <taxon>Flavobacteriales</taxon>
        <taxon>Candidatus Merdimorpha</taxon>
    </lineage>
</organism>
<evidence type="ECO:0000256" key="1">
    <source>
        <dbReference type="SAM" id="MobiDB-lite"/>
    </source>
</evidence>
<dbReference type="Pfam" id="PF00795">
    <property type="entry name" value="CN_hydrolase"/>
    <property type="match status" value="1"/>
</dbReference>
<dbReference type="PROSITE" id="PS50263">
    <property type="entry name" value="CN_HYDROLASE"/>
    <property type="match status" value="1"/>
</dbReference>
<dbReference type="InterPro" id="IPR052737">
    <property type="entry name" value="Omega-amidase_YafV"/>
</dbReference>
<dbReference type="EMBL" id="DVLY01000087">
    <property type="protein sequence ID" value="HIT97926.1"/>
    <property type="molecule type" value="Genomic_DNA"/>
</dbReference>
<sequence length="311" mass="35721">MRADPNVRKKHRHSSFPAQTSFPSGHPAGRKRKIPYLCPEKKQPSPPRDTEKKDTLLLNVVQCDIPPLPVEERLSRCREFLASGPQADLWIFPETFATGFSFPPPPETPHLGRTIRQWLHETAERYRTAVCGSALVEDKGEYFNRFFLVDASGREQTYDKRHLFSYGHEDRHIAPGHSRELWELHGWKIMPSVCYDLRFPVWSRNDRYYDLLLCVANWPESRIAAWDTLLRARAIENMAYVAAANRVGRDSLDSLHTGHSVILTPLGKPIAGEGPSTEECILSASISLPRIRTLRDKYGFLEDRDRFSIEK</sequence>
<proteinExistence type="predicted"/>
<feature type="compositionally biased region" description="Basic and acidic residues" evidence="1">
    <location>
        <begin position="39"/>
        <end position="53"/>
    </location>
</feature>
<dbReference type="Proteomes" id="UP000824161">
    <property type="component" value="Unassembled WGS sequence"/>
</dbReference>
<evidence type="ECO:0000313" key="3">
    <source>
        <dbReference type="EMBL" id="HIT97926.1"/>
    </source>
</evidence>
<reference evidence="3" key="2">
    <citation type="journal article" date="2021" name="PeerJ">
        <title>Extensive microbial diversity within the chicken gut microbiome revealed by metagenomics and culture.</title>
        <authorList>
            <person name="Gilroy R."/>
            <person name="Ravi A."/>
            <person name="Getino M."/>
            <person name="Pursley I."/>
            <person name="Horton D.L."/>
            <person name="Alikhan N.F."/>
            <person name="Baker D."/>
            <person name="Gharbi K."/>
            <person name="Hall N."/>
            <person name="Watson M."/>
            <person name="Adriaenssens E.M."/>
            <person name="Foster-Nyarko E."/>
            <person name="Jarju S."/>
            <person name="Secka A."/>
            <person name="Antonio M."/>
            <person name="Oren A."/>
            <person name="Chaudhuri R.R."/>
            <person name="La Ragione R."/>
            <person name="Hildebrand F."/>
            <person name="Pallen M.J."/>
        </authorList>
    </citation>
    <scope>NUCLEOTIDE SEQUENCE</scope>
    <source>
        <strain evidence="3">1383</strain>
    </source>
</reference>
<feature type="domain" description="CN hydrolase" evidence="2">
    <location>
        <begin position="56"/>
        <end position="288"/>
    </location>
</feature>
<dbReference type="InterPro" id="IPR036526">
    <property type="entry name" value="C-N_Hydrolase_sf"/>
</dbReference>
<comment type="caution">
    <text evidence="3">The sequence shown here is derived from an EMBL/GenBank/DDBJ whole genome shotgun (WGS) entry which is preliminary data.</text>
</comment>
<feature type="region of interest" description="Disordered" evidence="1">
    <location>
        <begin position="1"/>
        <end position="53"/>
    </location>
</feature>
<dbReference type="SUPFAM" id="SSF56317">
    <property type="entry name" value="Carbon-nitrogen hydrolase"/>
    <property type="match status" value="1"/>
</dbReference>
<dbReference type="PANTHER" id="PTHR47799">
    <property type="entry name" value="OMEGA-AMIDASE YAFV"/>
    <property type="match status" value="1"/>
</dbReference>
<accession>A0A9D1KSM4</accession>
<reference evidence="3" key="1">
    <citation type="submission" date="2020-10" db="EMBL/GenBank/DDBJ databases">
        <authorList>
            <person name="Gilroy R."/>
        </authorList>
    </citation>
    <scope>NUCLEOTIDE SEQUENCE</scope>
    <source>
        <strain evidence="3">1383</strain>
    </source>
</reference>
<protein>
    <recommendedName>
        <fullName evidence="2">CN hydrolase domain-containing protein</fullName>
    </recommendedName>
</protein>
<dbReference type="PANTHER" id="PTHR47799:SF1">
    <property type="entry name" value="OMEGA-AMIDASE YAFV"/>
    <property type="match status" value="1"/>
</dbReference>
<dbReference type="AlphaFoldDB" id="A0A9D1KSM4"/>
<gene>
    <name evidence="3" type="ORF">IAC44_03710</name>
</gene>
<evidence type="ECO:0000313" key="4">
    <source>
        <dbReference type="Proteomes" id="UP000824161"/>
    </source>
</evidence>
<dbReference type="GO" id="GO:0106008">
    <property type="term" value="F:2-oxoglutaramate amidase activity"/>
    <property type="evidence" value="ECO:0007669"/>
    <property type="project" value="TreeGrafter"/>
</dbReference>
<name>A0A9D1KSM4_9FLAO</name>
<dbReference type="InterPro" id="IPR003010">
    <property type="entry name" value="C-N_Hydrolase"/>
</dbReference>
<evidence type="ECO:0000259" key="2">
    <source>
        <dbReference type="PROSITE" id="PS50263"/>
    </source>
</evidence>
<dbReference type="GO" id="GO:0050152">
    <property type="term" value="F:omega-amidase activity"/>
    <property type="evidence" value="ECO:0007669"/>
    <property type="project" value="TreeGrafter"/>
</dbReference>